<protein>
    <submittedName>
        <fullName evidence="1">Uncharacterized protein</fullName>
    </submittedName>
</protein>
<keyword evidence="2" id="KW-1185">Reference proteome</keyword>
<dbReference type="EMBL" id="CP053564">
    <property type="protein sequence ID" value="QJY48979.1"/>
    <property type="molecule type" value="Genomic_DNA"/>
</dbReference>
<accession>A0A6M6JRF4</accession>
<dbReference type="AlphaFoldDB" id="A0A6M6JRF4"/>
<name>A0A6M6JRF4_9PSEU</name>
<sequence>MQDRDTSQLPDSAGPVTGAVRRLADEFDGRVHPRTLRRTVQRARRDLAGVPEGALPELVERLARERLRSAPADRR</sequence>
<evidence type="ECO:0000313" key="2">
    <source>
        <dbReference type="Proteomes" id="UP000505377"/>
    </source>
</evidence>
<organism evidence="1 2">
    <name type="scientific">Pseudonocardia broussonetiae</name>
    <dbReference type="NCBI Taxonomy" id="2736640"/>
    <lineage>
        <taxon>Bacteria</taxon>
        <taxon>Bacillati</taxon>
        <taxon>Actinomycetota</taxon>
        <taxon>Actinomycetes</taxon>
        <taxon>Pseudonocardiales</taxon>
        <taxon>Pseudonocardiaceae</taxon>
        <taxon>Pseudonocardia</taxon>
    </lineage>
</organism>
<dbReference type="RefSeq" id="WP_172163717.1">
    <property type="nucleotide sequence ID" value="NZ_CP053564.1"/>
</dbReference>
<gene>
    <name evidence="1" type="ORF">HOP40_27010</name>
</gene>
<reference evidence="1 2" key="1">
    <citation type="submission" date="2020-05" db="EMBL/GenBank/DDBJ databases">
        <authorList>
            <person name="Mo P."/>
        </authorList>
    </citation>
    <scope>NUCLEOTIDE SEQUENCE [LARGE SCALE GENOMIC DNA]</scope>
    <source>
        <strain evidence="1 2">Gen01</strain>
    </source>
</reference>
<dbReference type="KEGG" id="pbro:HOP40_27010"/>
<evidence type="ECO:0000313" key="1">
    <source>
        <dbReference type="EMBL" id="QJY48979.1"/>
    </source>
</evidence>
<dbReference type="Gene3D" id="1.10.8.1060">
    <property type="entry name" value="Corynebacterium glutamicum thioredoxin-dependent arsenate reductase, N-terminal domain"/>
    <property type="match status" value="1"/>
</dbReference>
<dbReference type="Proteomes" id="UP000505377">
    <property type="component" value="Chromosome"/>
</dbReference>
<proteinExistence type="predicted"/>